<evidence type="ECO:0000313" key="2">
    <source>
        <dbReference type="EMBL" id="MDP4301025.1"/>
    </source>
</evidence>
<evidence type="ECO:0000313" key="3">
    <source>
        <dbReference type="Proteomes" id="UP001235760"/>
    </source>
</evidence>
<keyword evidence="3" id="KW-1185">Reference proteome</keyword>
<dbReference type="InterPro" id="IPR007712">
    <property type="entry name" value="RelE/ParE_toxin"/>
</dbReference>
<dbReference type="EMBL" id="JAUZEE010000004">
    <property type="protein sequence ID" value="MDP4301025.1"/>
    <property type="molecule type" value="Genomic_DNA"/>
</dbReference>
<protein>
    <submittedName>
        <fullName evidence="2">Type II toxin-antitoxin system RelE/ParE family toxin</fullName>
    </submittedName>
</protein>
<gene>
    <name evidence="2" type="ORF">Q8X39_10295</name>
</gene>
<organism evidence="2 3">
    <name type="scientific">Leptothrix discophora</name>
    <dbReference type="NCBI Taxonomy" id="89"/>
    <lineage>
        <taxon>Bacteria</taxon>
        <taxon>Pseudomonadati</taxon>
        <taxon>Pseudomonadota</taxon>
        <taxon>Betaproteobacteria</taxon>
        <taxon>Burkholderiales</taxon>
        <taxon>Sphaerotilaceae</taxon>
        <taxon>Leptothrix</taxon>
    </lineage>
</organism>
<name>A0ABT9G3G6_LEPDI</name>
<dbReference type="InterPro" id="IPR035093">
    <property type="entry name" value="RelE/ParE_toxin_dom_sf"/>
</dbReference>
<dbReference type="Pfam" id="PF05016">
    <property type="entry name" value="ParE_toxin"/>
    <property type="match status" value="1"/>
</dbReference>
<reference evidence="2 3" key="1">
    <citation type="submission" date="2023-08" db="EMBL/GenBank/DDBJ databases">
        <authorList>
            <person name="Roldan D.M."/>
            <person name="Menes R.J."/>
        </authorList>
    </citation>
    <scope>NUCLEOTIDE SEQUENCE [LARGE SCALE GENOMIC DNA]</scope>
    <source>
        <strain evidence="2 3">CCM 2812</strain>
    </source>
</reference>
<comment type="caution">
    <text evidence="2">The sequence shown here is derived from an EMBL/GenBank/DDBJ whole genome shotgun (WGS) entry which is preliminary data.</text>
</comment>
<evidence type="ECO:0000256" key="1">
    <source>
        <dbReference type="ARBA" id="ARBA00022649"/>
    </source>
</evidence>
<sequence>MTFSVRITDAAEEDLIRLLDFLLDRVETLEDLEKAQLTIDSVRATYRHQLSSTPFSFRKAGQSPTRRELIVPAGASGYVVLYEIASPTTVVVLAIRHQLEQDYH</sequence>
<dbReference type="Proteomes" id="UP001235760">
    <property type="component" value="Unassembled WGS sequence"/>
</dbReference>
<keyword evidence="1" id="KW-1277">Toxin-antitoxin system</keyword>
<dbReference type="Gene3D" id="3.30.2310.20">
    <property type="entry name" value="RelE-like"/>
    <property type="match status" value="1"/>
</dbReference>
<dbReference type="RefSeq" id="WP_305749571.1">
    <property type="nucleotide sequence ID" value="NZ_JAUZEE010000004.1"/>
</dbReference>
<accession>A0ABT9G3G6</accession>
<proteinExistence type="predicted"/>